<dbReference type="InterPro" id="IPR036249">
    <property type="entry name" value="Thioredoxin-like_sf"/>
</dbReference>
<comment type="caution">
    <text evidence="2">The sequence shown here is derived from an EMBL/GenBank/DDBJ whole genome shotgun (WGS) entry which is preliminary data.</text>
</comment>
<dbReference type="AlphaFoldDB" id="A0A6N7QQ49"/>
<name>A0A6N7QQ49_9GAMM</name>
<evidence type="ECO:0000259" key="1">
    <source>
        <dbReference type="Pfam" id="PF13417"/>
    </source>
</evidence>
<sequence length="91" mass="10361">MSGGMEKPTHLALYEHELCPFCMMVRQATESLPLNIESRNILREPARQQELVKGGGRGMVPCLYIEFSDGRSEWLYESADIIDYLRRLAAA</sequence>
<dbReference type="InterPro" id="IPR004045">
    <property type="entry name" value="Glutathione_S-Trfase_N"/>
</dbReference>
<feature type="domain" description="GST N-terminal" evidence="1">
    <location>
        <begin position="13"/>
        <end position="89"/>
    </location>
</feature>
<dbReference type="EMBL" id="WJPP01000002">
    <property type="protein sequence ID" value="MRH78142.1"/>
    <property type="molecule type" value="Genomic_DNA"/>
</dbReference>
<accession>A0A6N7QQ49</accession>
<gene>
    <name evidence="2" type="ORF">GH984_05425</name>
</gene>
<dbReference type="Pfam" id="PF13417">
    <property type="entry name" value="GST_N_3"/>
    <property type="match status" value="1"/>
</dbReference>
<organism evidence="2 3">
    <name type="scientific">Spiribacter salilacus</name>
    <dbReference type="NCBI Taxonomy" id="2664894"/>
    <lineage>
        <taxon>Bacteria</taxon>
        <taxon>Pseudomonadati</taxon>
        <taxon>Pseudomonadota</taxon>
        <taxon>Gammaproteobacteria</taxon>
        <taxon>Chromatiales</taxon>
        <taxon>Ectothiorhodospiraceae</taxon>
        <taxon>Spiribacter</taxon>
    </lineage>
</organism>
<evidence type="ECO:0000313" key="2">
    <source>
        <dbReference type="EMBL" id="MRH78142.1"/>
    </source>
</evidence>
<keyword evidence="3" id="KW-1185">Reference proteome</keyword>
<reference evidence="2 3" key="1">
    <citation type="submission" date="2019-11" db="EMBL/GenBank/DDBJ databases">
        <authorList>
            <person name="Zhang X.Y."/>
        </authorList>
    </citation>
    <scope>NUCLEOTIDE SEQUENCE [LARGE SCALE GENOMIC DNA]</scope>
    <source>
        <strain evidence="2 3">C176</strain>
    </source>
</reference>
<dbReference type="Gene3D" id="3.40.30.10">
    <property type="entry name" value="Glutaredoxin"/>
    <property type="match status" value="1"/>
</dbReference>
<proteinExistence type="predicted"/>
<protein>
    <submittedName>
        <fullName evidence="2">Glutaredoxin</fullName>
    </submittedName>
</protein>
<evidence type="ECO:0000313" key="3">
    <source>
        <dbReference type="Proteomes" id="UP000433788"/>
    </source>
</evidence>
<dbReference type="PROSITE" id="PS51354">
    <property type="entry name" value="GLUTAREDOXIN_2"/>
    <property type="match status" value="1"/>
</dbReference>
<dbReference type="Proteomes" id="UP000433788">
    <property type="component" value="Unassembled WGS sequence"/>
</dbReference>
<dbReference type="SUPFAM" id="SSF52833">
    <property type="entry name" value="Thioredoxin-like"/>
    <property type="match status" value="1"/>
</dbReference>